<dbReference type="Proteomes" id="UP001530315">
    <property type="component" value="Unassembled WGS sequence"/>
</dbReference>
<dbReference type="PROSITE" id="PS51257">
    <property type="entry name" value="PROKAR_LIPOPROTEIN"/>
    <property type="match status" value="1"/>
</dbReference>
<feature type="region of interest" description="Disordered" evidence="1">
    <location>
        <begin position="355"/>
        <end position="416"/>
    </location>
</feature>
<feature type="compositionally biased region" description="Basic and acidic residues" evidence="1">
    <location>
        <begin position="390"/>
        <end position="416"/>
    </location>
</feature>
<name>A0ABD3NQS2_9STRA</name>
<evidence type="ECO:0000256" key="2">
    <source>
        <dbReference type="SAM" id="Phobius"/>
    </source>
</evidence>
<evidence type="ECO:0000256" key="1">
    <source>
        <dbReference type="SAM" id="MobiDB-lite"/>
    </source>
</evidence>
<feature type="region of interest" description="Disordered" evidence="1">
    <location>
        <begin position="51"/>
        <end position="166"/>
    </location>
</feature>
<reference evidence="3 4" key="1">
    <citation type="submission" date="2024-10" db="EMBL/GenBank/DDBJ databases">
        <title>Updated reference genomes for cyclostephanoid diatoms.</title>
        <authorList>
            <person name="Roberts W.R."/>
            <person name="Alverson A.J."/>
        </authorList>
    </citation>
    <scope>NUCLEOTIDE SEQUENCE [LARGE SCALE GENOMIC DNA]</scope>
    <source>
        <strain evidence="3 4">AJA276-08</strain>
    </source>
</reference>
<dbReference type="AlphaFoldDB" id="A0ABD3NQS2"/>
<feature type="compositionally biased region" description="Low complexity" evidence="1">
    <location>
        <begin position="85"/>
        <end position="166"/>
    </location>
</feature>
<keyword evidence="2" id="KW-0812">Transmembrane</keyword>
<comment type="caution">
    <text evidence="3">The sequence shown here is derived from an EMBL/GenBank/DDBJ whole genome shotgun (WGS) entry which is preliminary data.</text>
</comment>
<accession>A0ABD3NQS2</accession>
<keyword evidence="2" id="KW-1133">Transmembrane helix</keyword>
<evidence type="ECO:0000313" key="3">
    <source>
        <dbReference type="EMBL" id="KAL3776055.1"/>
    </source>
</evidence>
<organism evidence="3 4">
    <name type="scientific">Stephanodiscus triporus</name>
    <dbReference type="NCBI Taxonomy" id="2934178"/>
    <lineage>
        <taxon>Eukaryota</taxon>
        <taxon>Sar</taxon>
        <taxon>Stramenopiles</taxon>
        <taxon>Ochrophyta</taxon>
        <taxon>Bacillariophyta</taxon>
        <taxon>Coscinodiscophyceae</taxon>
        <taxon>Thalassiosirophycidae</taxon>
        <taxon>Stephanodiscales</taxon>
        <taxon>Stephanodiscaceae</taxon>
        <taxon>Stephanodiscus</taxon>
    </lineage>
</organism>
<proteinExistence type="predicted"/>
<dbReference type="InterPro" id="IPR047002">
    <property type="entry name" value="Tcp10_C_sf"/>
</dbReference>
<feature type="transmembrane region" description="Helical" evidence="2">
    <location>
        <begin position="318"/>
        <end position="338"/>
    </location>
</feature>
<dbReference type="EMBL" id="JALLAZ020001373">
    <property type="protein sequence ID" value="KAL3776055.1"/>
    <property type="molecule type" value="Genomic_DNA"/>
</dbReference>
<gene>
    <name evidence="3" type="ORF">ACHAW5_002791</name>
</gene>
<keyword evidence="4" id="KW-1185">Reference proteome</keyword>
<feature type="transmembrane region" description="Helical" evidence="2">
    <location>
        <begin position="239"/>
        <end position="262"/>
    </location>
</feature>
<evidence type="ECO:0000313" key="4">
    <source>
        <dbReference type="Proteomes" id="UP001530315"/>
    </source>
</evidence>
<feature type="transmembrane region" description="Helical" evidence="2">
    <location>
        <begin position="269"/>
        <end position="289"/>
    </location>
</feature>
<sequence length="416" mass="42742">MVGRVFSTVYRVVLVGLSLSALVMSIMSATSCAFIEFNHQYKDDRRQLTFASADPSSEGGGGHRARKLPPSTAMPSDEGTSQGDAAATTTHANGTVTTTHANGTMTTTHANGTATTTHPNGTATTTHPNGTATTTHVNGTTTTAATHAAAPSPSATRPPASVPAPTVVQGSASAVSSASSAGAVSAGAAAAAAGESGLFCDGTKSVWITDLWGGTFEDVEGMIDDESDGNQSEKLARNAAIAAAIFGSVAVIILVLGTIVGWRCACEGSIVGLVCLMACVSQGVTFLFFNSVRYCDGDILNEIINQKPCVLGVGGKDAVAALILYAIVMVMVCCLPKADPYGLCFRRDREPVRSFDPVGDGASPGGGKLGILGSSKNGSSDAENGNTARSGREHDRPNWLSEEEARERDHEENEII</sequence>
<feature type="compositionally biased region" description="Low complexity" evidence="1">
    <location>
        <begin position="371"/>
        <end position="380"/>
    </location>
</feature>
<protein>
    <recommendedName>
        <fullName evidence="5">Membrane-associated protein</fullName>
    </recommendedName>
</protein>
<evidence type="ECO:0008006" key="5">
    <source>
        <dbReference type="Google" id="ProtNLM"/>
    </source>
</evidence>
<dbReference type="Gene3D" id="2.60.450.20">
    <property type="match status" value="1"/>
</dbReference>
<keyword evidence="2" id="KW-0472">Membrane</keyword>